<organism evidence="2 3">
    <name type="scientific">Renibacterium salmoninarum (strain ATCC 33209 / DSM 20767 / JCM 11484 / NBRC 15589 / NCIMB 2235)</name>
    <dbReference type="NCBI Taxonomy" id="288705"/>
    <lineage>
        <taxon>Bacteria</taxon>
        <taxon>Bacillati</taxon>
        <taxon>Actinomycetota</taxon>
        <taxon>Actinomycetes</taxon>
        <taxon>Micrococcales</taxon>
        <taxon>Micrococcaceae</taxon>
        <taxon>Renibacterium</taxon>
    </lineage>
</organism>
<dbReference type="EMBL" id="CP000910">
    <property type="protein sequence ID" value="ABY23627.1"/>
    <property type="molecule type" value="Genomic_DNA"/>
</dbReference>
<keyword evidence="3" id="KW-1185">Reference proteome</keyword>
<dbReference type="KEGG" id="rsa:RSal33209_1894"/>
<dbReference type="STRING" id="288705.RSal33209_1894"/>
<evidence type="ECO:0000313" key="3">
    <source>
        <dbReference type="Proteomes" id="UP000002007"/>
    </source>
</evidence>
<proteinExistence type="predicted"/>
<accession>A9WQV4</accession>
<dbReference type="HOGENOM" id="CLU_1757340_0_0_11"/>
<gene>
    <name evidence="2" type="ordered locus">RSal33209_1894</name>
</gene>
<evidence type="ECO:0000313" key="2">
    <source>
        <dbReference type="EMBL" id="ABY23627.1"/>
    </source>
</evidence>
<evidence type="ECO:0008006" key="4">
    <source>
        <dbReference type="Google" id="ProtNLM"/>
    </source>
</evidence>
<dbReference type="Gene3D" id="1.10.287.1060">
    <property type="entry name" value="ESAT-6-like"/>
    <property type="match status" value="1"/>
</dbReference>
<evidence type="ECO:0000256" key="1">
    <source>
        <dbReference type="SAM" id="MobiDB-lite"/>
    </source>
</evidence>
<dbReference type="Proteomes" id="UP000002007">
    <property type="component" value="Chromosome"/>
</dbReference>
<dbReference type="AlphaFoldDB" id="A9WQV4"/>
<name>A9WQV4_RENSM</name>
<protein>
    <recommendedName>
        <fullName evidence="4">WXG100 family type VII secretion target</fullName>
    </recommendedName>
</protein>
<reference evidence="3" key="1">
    <citation type="journal article" date="2008" name="J. Bacteriol.">
        <title>Genome sequence of the fish pathogen Renibacterium salmoninarum suggests reductive evolution away from an environmental Arthrobacter ancestor.</title>
        <authorList>
            <person name="Wiens G.D."/>
            <person name="Rockey D.D."/>
            <person name="Wu Z."/>
            <person name="Chang J."/>
            <person name="Levy R."/>
            <person name="Crane S."/>
            <person name="Chen D.S."/>
            <person name="Capri G.R."/>
            <person name="Burnett J.R."/>
            <person name="Sudheesh P.S."/>
            <person name="Schipma M.J."/>
            <person name="Burd H."/>
            <person name="Bhattacharyya A."/>
            <person name="Rhodes L.D."/>
            <person name="Kaul R."/>
            <person name="Strom M.S."/>
        </authorList>
    </citation>
    <scope>NUCLEOTIDE SEQUENCE [LARGE SCALE GENOMIC DNA]</scope>
    <source>
        <strain evidence="3">ATCC 33209 / DSM 20767 / JCM 11484 / NBRC 15589 / NCIMB 2235</strain>
    </source>
</reference>
<sequence length="148" mass="15893">MSRPPSSTMRKPMNDQMLGANTAQLRELAKLFLNSSEQIQRAVTQLQPVVQGSRWFGGDAARFRSDWNGRMRPQLSGAGSFLSDSSKNLIKQADEQDKTSSANDGGPGGGVIPPPVDSGTDQTTSDRSAEAAEFDAECFQSRGGEVVE</sequence>
<dbReference type="eggNOG" id="COG4842">
    <property type="taxonomic scope" value="Bacteria"/>
</dbReference>
<feature type="region of interest" description="Disordered" evidence="1">
    <location>
        <begin position="67"/>
        <end position="148"/>
    </location>
</feature>